<keyword evidence="1" id="KW-1133">Transmembrane helix</keyword>
<dbReference type="Proteomes" id="UP000887575">
    <property type="component" value="Unassembled WGS sequence"/>
</dbReference>
<reference evidence="3" key="1">
    <citation type="submission" date="2024-02" db="UniProtKB">
        <authorList>
            <consortium name="WormBaseParasite"/>
        </authorList>
    </citation>
    <scope>IDENTIFICATION</scope>
</reference>
<keyword evidence="1" id="KW-0812">Transmembrane</keyword>
<evidence type="ECO:0000313" key="2">
    <source>
        <dbReference type="Proteomes" id="UP000887575"/>
    </source>
</evidence>
<keyword evidence="1" id="KW-0472">Membrane</keyword>
<feature type="transmembrane region" description="Helical" evidence="1">
    <location>
        <begin position="18"/>
        <end position="39"/>
    </location>
</feature>
<keyword evidence="2" id="KW-1185">Reference proteome</keyword>
<accession>A0AAF3FMZ7</accession>
<protein>
    <submittedName>
        <fullName evidence="3">Uncharacterized protein</fullName>
    </submittedName>
</protein>
<dbReference type="WBParaSite" id="MBELARI_LOCUS7080">
    <property type="protein sequence ID" value="MBELARI_LOCUS7080"/>
    <property type="gene ID" value="MBELARI_LOCUS7080"/>
</dbReference>
<name>A0AAF3FMZ7_9BILA</name>
<evidence type="ECO:0000313" key="3">
    <source>
        <dbReference type="WBParaSite" id="MBELARI_LOCUS7080"/>
    </source>
</evidence>
<feature type="transmembrane region" description="Helical" evidence="1">
    <location>
        <begin position="155"/>
        <end position="175"/>
    </location>
</feature>
<feature type="transmembrane region" description="Helical" evidence="1">
    <location>
        <begin position="187"/>
        <end position="207"/>
    </location>
</feature>
<proteinExistence type="predicted"/>
<sequence length="234" mass="26755">MYTESESITAKLYRFHELLIVVLLALALEAIYSLSYYGYMNYIPPMYNVTNGDNMTDLVDLRLDIDWDLQDFIDNIMIIITFTITFASLLIFPFAIYFSATNDRLSLPIRLLATAENSTKFVYAIGYVKLKKLKRNGKVSRCECLLMYQMITNSLLTLVNTIGYYALGFFLQMFIGYNLNYLFGETIVLIQALFFSLFASIISALCLRKRPEKARSENGRTVITVASAPASMMH</sequence>
<evidence type="ECO:0000256" key="1">
    <source>
        <dbReference type="SAM" id="Phobius"/>
    </source>
</evidence>
<feature type="transmembrane region" description="Helical" evidence="1">
    <location>
        <begin position="76"/>
        <end position="100"/>
    </location>
</feature>
<organism evidence="2 3">
    <name type="scientific">Mesorhabditis belari</name>
    <dbReference type="NCBI Taxonomy" id="2138241"/>
    <lineage>
        <taxon>Eukaryota</taxon>
        <taxon>Metazoa</taxon>
        <taxon>Ecdysozoa</taxon>
        <taxon>Nematoda</taxon>
        <taxon>Chromadorea</taxon>
        <taxon>Rhabditida</taxon>
        <taxon>Rhabditina</taxon>
        <taxon>Rhabditomorpha</taxon>
        <taxon>Rhabditoidea</taxon>
        <taxon>Rhabditidae</taxon>
        <taxon>Mesorhabditinae</taxon>
        <taxon>Mesorhabditis</taxon>
    </lineage>
</organism>
<dbReference type="AlphaFoldDB" id="A0AAF3FMZ7"/>